<dbReference type="AlphaFoldDB" id="A0A0K2VDB4"/>
<organism evidence="1">
    <name type="scientific">Lepeophtheirus salmonis</name>
    <name type="common">Salmon louse</name>
    <name type="synonym">Caligus salmonis</name>
    <dbReference type="NCBI Taxonomy" id="72036"/>
    <lineage>
        <taxon>Eukaryota</taxon>
        <taxon>Metazoa</taxon>
        <taxon>Ecdysozoa</taxon>
        <taxon>Arthropoda</taxon>
        <taxon>Crustacea</taxon>
        <taxon>Multicrustacea</taxon>
        <taxon>Hexanauplia</taxon>
        <taxon>Copepoda</taxon>
        <taxon>Siphonostomatoida</taxon>
        <taxon>Caligidae</taxon>
        <taxon>Lepeophtheirus</taxon>
    </lineage>
</organism>
<sequence>MILNYRHIPLHIVNHPNFDIFMEIYSGKVIISHFCITKSMESQSKKVLSKIRKDSKNLKGRVYFLYWAKLHLNSNP</sequence>
<protein>
    <submittedName>
        <fullName evidence="1">Uncharacterized protein</fullName>
    </submittedName>
</protein>
<name>A0A0K2VDB4_LEPSM</name>
<dbReference type="EMBL" id="HACA01030540">
    <property type="protein sequence ID" value="CDW47901.1"/>
    <property type="molecule type" value="Transcribed_RNA"/>
</dbReference>
<proteinExistence type="predicted"/>
<reference evidence="1" key="1">
    <citation type="submission" date="2014-05" db="EMBL/GenBank/DDBJ databases">
        <authorList>
            <person name="Chronopoulou M."/>
        </authorList>
    </citation>
    <scope>NUCLEOTIDE SEQUENCE</scope>
    <source>
        <tissue evidence="1">Whole organism</tissue>
    </source>
</reference>
<evidence type="ECO:0000313" key="1">
    <source>
        <dbReference type="EMBL" id="CDW47901.1"/>
    </source>
</evidence>
<accession>A0A0K2VDB4</accession>